<proteinExistence type="predicted"/>
<evidence type="ECO:0000313" key="1">
    <source>
        <dbReference type="EMBL" id="JAH78554.1"/>
    </source>
</evidence>
<dbReference type="AlphaFoldDB" id="A0A0E9VK95"/>
<reference evidence="1" key="2">
    <citation type="journal article" date="2015" name="Fish Shellfish Immunol.">
        <title>Early steps in the European eel (Anguilla anguilla)-Vibrio vulnificus interaction in the gills: Role of the RtxA13 toxin.</title>
        <authorList>
            <person name="Callol A."/>
            <person name="Pajuelo D."/>
            <person name="Ebbesson L."/>
            <person name="Teles M."/>
            <person name="MacKenzie S."/>
            <person name="Amaro C."/>
        </authorList>
    </citation>
    <scope>NUCLEOTIDE SEQUENCE</scope>
</reference>
<protein>
    <submittedName>
        <fullName evidence="1">Uncharacterized protein</fullName>
    </submittedName>
</protein>
<accession>A0A0E9VK95</accession>
<reference evidence="1" key="1">
    <citation type="submission" date="2014-11" db="EMBL/GenBank/DDBJ databases">
        <authorList>
            <person name="Amaro Gonzalez C."/>
        </authorList>
    </citation>
    <scope>NUCLEOTIDE SEQUENCE</scope>
</reference>
<name>A0A0E9VK95_ANGAN</name>
<organism evidence="1">
    <name type="scientific">Anguilla anguilla</name>
    <name type="common">European freshwater eel</name>
    <name type="synonym">Muraena anguilla</name>
    <dbReference type="NCBI Taxonomy" id="7936"/>
    <lineage>
        <taxon>Eukaryota</taxon>
        <taxon>Metazoa</taxon>
        <taxon>Chordata</taxon>
        <taxon>Craniata</taxon>
        <taxon>Vertebrata</taxon>
        <taxon>Euteleostomi</taxon>
        <taxon>Actinopterygii</taxon>
        <taxon>Neopterygii</taxon>
        <taxon>Teleostei</taxon>
        <taxon>Anguilliformes</taxon>
        <taxon>Anguillidae</taxon>
        <taxon>Anguilla</taxon>
    </lineage>
</organism>
<dbReference type="EMBL" id="GBXM01030023">
    <property type="protein sequence ID" value="JAH78554.1"/>
    <property type="molecule type" value="Transcribed_RNA"/>
</dbReference>
<sequence>MLRDEGSVLSGEGKVLGSRINLQSVSQDRLRQCRLQSVLH</sequence>